<feature type="domain" description="AB hydrolase-1" evidence="1">
    <location>
        <begin position="5"/>
        <end position="237"/>
    </location>
</feature>
<comment type="caution">
    <text evidence="2">The sequence shown here is derived from an EMBL/GenBank/DDBJ whole genome shotgun (WGS) entry which is preliminary data.</text>
</comment>
<proteinExistence type="predicted"/>
<dbReference type="Pfam" id="PF12697">
    <property type="entry name" value="Abhydrolase_6"/>
    <property type="match status" value="1"/>
</dbReference>
<reference evidence="2 3" key="1">
    <citation type="submission" date="2020-04" db="EMBL/GenBank/DDBJ databases">
        <authorList>
            <person name="Klaysubun C."/>
            <person name="Duangmal K."/>
            <person name="Lipun K."/>
        </authorList>
    </citation>
    <scope>NUCLEOTIDE SEQUENCE [LARGE SCALE GENOMIC DNA]</scope>
    <source>
        <strain evidence="2 3">DSM 45300</strain>
    </source>
</reference>
<dbReference type="InterPro" id="IPR052897">
    <property type="entry name" value="Sec-Metab_Biosynth_Hydrolase"/>
</dbReference>
<dbReference type="SUPFAM" id="SSF53474">
    <property type="entry name" value="alpha/beta-Hydrolases"/>
    <property type="match status" value="1"/>
</dbReference>
<accession>A0A848DFD3</accession>
<organism evidence="2 3">
    <name type="scientific">Pseudonocardia bannensis</name>
    <dbReference type="NCBI Taxonomy" id="630973"/>
    <lineage>
        <taxon>Bacteria</taxon>
        <taxon>Bacillati</taxon>
        <taxon>Actinomycetota</taxon>
        <taxon>Actinomycetes</taxon>
        <taxon>Pseudonocardiales</taxon>
        <taxon>Pseudonocardiaceae</taxon>
        <taxon>Pseudonocardia</taxon>
    </lineage>
</organism>
<evidence type="ECO:0000313" key="3">
    <source>
        <dbReference type="Proteomes" id="UP000586918"/>
    </source>
</evidence>
<dbReference type="PANTHER" id="PTHR37017:SF11">
    <property type="entry name" value="ESTERASE_LIPASE_THIOESTERASE DOMAIN-CONTAINING PROTEIN"/>
    <property type="match status" value="1"/>
</dbReference>
<protein>
    <submittedName>
        <fullName evidence="2">Alpha/beta hydrolase</fullName>
    </submittedName>
</protein>
<dbReference type="Gene3D" id="3.40.50.1820">
    <property type="entry name" value="alpha/beta hydrolase"/>
    <property type="match status" value="1"/>
</dbReference>
<name>A0A848DFD3_9PSEU</name>
<dbReference type="InterPro" id="IPR029058">
    <property type="entry name" value="AB_hydrolase_fold"/>
</dbReference>
<evidence type="ECO:0000313" key="2">
    <source>
        <dbReference type="EMBL" id="NMH91350.1"/>
    </source>
</evidence>
<evidence type="ECO:0000259" key="1">
    <source>
        <dbReference type="Pfam" id="PF12697"/>
    </source>
</evidence>
<sequence>MATYVLVPGFWLGAWAWDEVAAPLRGAGHAVLALTPAGLAERAGDGPDVTAEAHVAEVVEVLRARDLHDVVLVGHSGAGPTVTAVAERARERIAHLVFVDTGPLPDGMAQIDFNPPGAQAWIAEQIAANGGWYPLPAAPRLAELGASTAGLDDEMLDLLRSCATPEPGGVLTGGVRRGTPDPSLPKTVVACSFTAADAKGLIDAGVPAFAEMAGPEWSIRELPTGHWPMFSEPAALAGLLAGLAS</sequence>
<dbReference type="GO" id="GO:0016787">
    <property type="term" value="F:hydrolase activity"/>
    <property type="evidence" value="ECO:0007669"/>
    <property type="project" value="UniProtKB-KW"/>
</dbReference>
<dbReference type="RefSeq" id="WP_169411306.1">
    <property type="nucleotide sequence ID" value="NZ_JAAXKZ010000016.1"/>
</dbReference>
<keyword evidence="3" id="KW-1185">Reference proteome</keyword>
<dbReference type="Proteomes" id="UP000586918">
    <property type="component" value="Unassembled WGS sequence"/>
</dbReference>
<dbReference type="InterPro" id="IPR000073">
    <property type="entry name" value="AB_hydrolase_1"/>
</dbReference>
<dbReference type="AlphaFoldDB" id="A0A848DFD3"/>
<gene>
    <name evidence="2" type="ORF">HF519_07050</name>
</gene>
<dbReference type="EMBL" id="JAAXKZ010000016">
    <property type="protein sequence ID" value="NMH91350.1"/>
    <property type="molecule type" value="Genomic_DNA"/>
</dbReference>
<keyword evidence="2" id="KW-0378">Hydrolase</keyword>
<dbReference type="PANTHER" id="PTHR37017">
    <property type="entry name" value="AB HYDROLASE-1 DOMAIN-CONTAINING PROTEIN-RELATED"/>
    <property type="match status" value="1"/>
</dbReference>